<keyword evidence="7" id="KW-1185">Reference proteome</keyword>
<evidence type="ECO:0000313" key="7">
    <source>
        <dbReference type="Proteomes" id="UP000278398"/>
    </source>
</evidence>
<organism evidence="6 7">
    <name type="scientific">Aquibium carbonis</name>
    <dbReference type="NCBI Taxonomy" id="2495581"/>
    <lineage>
        <taxon>Bacteria</taxon>
        <taxon>Pseudomonadati</taxon>
        <taxon>Pseudomonadota</taxon>
        <taxon>Alphaproteobacteria</taxon>
        <taxon>Hyphomicrobiales</taxon>
        <taxon>Phyllobacteriaceae</taxon>
        <taxon>Aquibium</taxon>
    </lineage>
</organism>
<dbReference type="SUPFAM" id="SSF46785">
    <property type="entry name" value="Winged helix' DNA-binding domain"/>
    <property type="match status" value="1"/>
</dbReference>
<reference evidence="6 7" key="1">
    <citation type="submission" date="2018-12" db="EMBL/GenBank/DDBJ databases">
        <title>Mesorhizobium carbonis sp. nov., isolated from coal mine water.</title>
        <authorList>
            <person name="Xin W."/>
            <person name="Xu Z."/>
            <person name="Xiang F."/>
            <person name="Zhang J."/>
            <person name="Xi L."/>
            <person name="Liu J."/>
        </authorList>
    </citation>
    <scope>NUCLEOTIDE SEQUENCE [LARGE SCALE GENOMIC DNA]</scope>
    <source>
        <strain evidence="6 7">B2.3</strain>
    </source>
</reference>
<dbReference type="InterPro" id="IPR058163">
    <property type="entry name" value="LysR-type_TF_proteobact-type"/>
</dbReference>
<dbReference type="PROSITE" id="PS50931">
    <property type="entry name" value="HTH_LYSR"/>
    <property type="match status" value="1"/>
</dbReference>
<gene>
    <name evidence="6" type="ORF">EJC49_16500</name>
</gene>
<dbReference type="OrthoDB" id="9804958at2"/>
<evidence type="ECO:0000256" key="2">
    <source>
        <dbReference type="ARBA" id="ARBA00023015"/>
    </source>
</evidence>
<dbReference type="InterPro" id="IPR036390">
    <property type="entry name" value="WH_DNA-bd_sf"/>
</dbReference>
<sequence length="320" mass="34856">MHVFEACGRHRSFAKAALELAITPGAVSQQIKSLEEELGIELFRRKARGVELTAEGERYFIDVRRSFDLLGDATRRIMRAEGPSEITISVESSLAQNWLIPRLPNFFRRHPQIVLHVAARPLPRNEATRFSDIAIAYGWRSYVGLKVVELMTEQIMPVCSPELLARIGPFDGPDWFRRVVLIHDHTFGSQGLMPGWQGWFETVGYLDLPTESGVSFASSALCLSFAAAGGGVALGRSRLVESLLAEGKLVNPTGMSTPSPSPYFLVGSGVLVDTPAVRSLVKWLFEAAGSTPTGVAGASAMAEVDVGRAPRVRARTGRPP</sequence>
<comment type="similarity">
    <text evidence="1">Belongs to the LysR transcriptional regulatory family.</text>
</comment>
<dbReference type="FunFam" id="1.10.10.10:FF:000038">
    <property type="entry name" value="Glycine cleavage system transcriptional activator"/>
    <property type="match status" value="1"/>
</dbReference>
<keyword evidence="3" id="KW-0238">DNA-binding</keyword>
<evidence type="ECO:0000256" key="4">
    <source>
        <dbReference type="ARBA" id="ARBA00023163"/>
    </source>
</evidence>
<feature type="domain" description="HTH lysR-type" evidence="5">
    <location>
        <begin position="1"/>
        <end position="53"/>
    </location>
</feature>
<evidence type="ECO:0000259" key="5">
    <source>
        <dbReference type="PROSITE" id="PS50931"/>
    </source>
</evidence>
<comment type="caution">
    <text evidence="6">The sequence shown here is derived from an EMBL/GenBank/DDBJ whole genome shotgun (WGS) entry which is preliminary data.</text>
</comment>
<dbReference type="Gene3D" id="1.10.10.10">
    <property type="entry name" value="Winged helix-like DNA-binding domain superfamily/Winged helix DNA-binding domain"/>
    <property type="match status" value="1"/>
</dbReference>
<protein>
    <submittedName>
        <fullName evidence="6">LysR family transcriptional regulator</fullName>
    </submittedName>
</protein>
<name>A0A3R9Y6M0_9HYPH</name>
<keyword evidence="4" id="KW-0804">Transcription</keyword>
<dbReference type="EMBL" id="RWKW01000057">
    <property type="protein sequence ID" value="RST85323.1"/>
    <property type="molecule type" value="Genomic_DNA"/>
</dbReference>
<dbReference type="GO" id="GO:0006351">
    <property type="term" value="P:DNA-templated transcription"/>
    <property type="evidence" value="ECO:0007669"/>
    <property type="project" value="TreeGrafter"/>
</dbReference>
<dbReference type="GO" id="GO:0003700">
    <property type="term" value="F:DNA-binding transcription factor activity"/>
    <property type="evidence" value="ECO:0007669"/>
    <property type="project" value="InterPro"/>
</dbReference>
<dbReference type="InterPro" id="IPR005119">
    <property type="entry name" value="LysR_subst-bd"/>
</dbReference>
<evidence type="ECO:0000256" key="1">
    <source>
        <dbReference type="ARBA" id="ARBA00009437"/>
    </source>
</evidence>
<dbReference type="AlphaFoldDB" id="A0A3R9Y6M0"/>
<dbReference type="InterPro" id="IPR000847">
    <property type="entry name" value="LysR_HTH_N"/>
</dbReference>
<evidence type="ECO:0000313" key="6">
    <source>
        <dbReference type="EMBL" id="RST85323.1"/>
    </source>
</evidence>
<dbReference type="Pfam" id="PF00126">
    <property type="entry name" value="HTH_1"/>
    <property type="match status" value="1"/>
</dbReference>
<dbReference type="GO" id="GO:0043565">
    <property type="term" value="F:sequence-specific DNA binding"/>
    <property type="evidence" value="ECO:0007669"/>
    <property type="project" value="TreeGrafter"/>
</dbReference>
<keyword evidence="2" id="KW-0805">Transcription regulation</keyword>
<dbReference type="PANTHER" id="PTHR30537:SF74">
    <property type="entry name" value="HTH-TYPE TRANSCRIPTIONAL REGULATOR TRPI"/>
    <property type="match status" value="1"/>
</dbReference>
<dbReference type="Pfam" id="PF03466">
    <property type="entry name" value="LysR_substrate"/>
    <property type="match status" value="1"/>
</dbReference>
<dbReference type="InterPro" id="IPR036388">
    <property type="entry name" value="WH-like_DNA-bd_sf"/>
</dbReference>
<evidence type="ECO:0000256" key="3">
    <source>
        <dbReference type="ARBA" id="ARBA00023125"/>
    </source>
</evidence>
<dbReference type="Proteomes" id="UP000278398">
    <property type="component" value="Unassembled WGS sequence"/>
</dbReference>
<accession>A0A3R9Y6M0</accession>
<dbReference type="PANTHER" id="PTHR30537">
    <property type="entry name" value="HTH-TYPE TRANSCRIPTIONAL REGULATOR"/>
    <property type="match status" value="1"/>
</dbReference>
<dbReference type="Gene3D" id="3.40.190.10">
    <property type="entry name" value="Periplasmic binding protein-like II"/>
    <property type="match status" value="2"/>
</dbReference>
<dbReference type="PRINTS" id="PR00039">
    <property type="entry name" value="HTHLYSR"/>
</dbReference>
<proteinExistence type="inferred from homology"/>
<dbReference type="SUPFAM" id="SSF53850">
    <property type="entry name" value="Periplasmic binding protein-like II"/>
    <property type="match status" value="1"/>
</dbReference>